<name>A0AA88LEP5_ARTSF</name>
<organism evidence="2 3">
    <name type="scientific">Artemia franciscana</name>
    <name type="common">Brine shrimp</name>
    <name type="synonym">Artemia sanfranciscana</name>
    <dbReference type="NCBI Taxonomy" id="6661"/>
    <lineage>
        <taxon>Eukaryota</taxon>
        <taxon>Metazoa</taxon>
        <taxon>Ecdysozoa</taxon>
        <taxon>Arthropoda</taxon>
        <taxon>Crustacea</taxon>
        <taxon>Branchiopoda</taxon>
        <taxon>Anostraca</taxon>
        <taxon>Artemiidae</taxon>
        <taxon>Artemia</taxon>
    </lineage>
</organism>
<keyword evidence="1" id="KW-1133">Transmembrane helix</keyword>
<reference evidence="2" key="1">
    <citation type="submission" date="2023-07" db="EMBL/GenBank/DDBJ databases">
        <title>Chromosome-level genome assembly of Artemia franciscana.</title>
        <authorList>
            <person name="Jo E."/>
        </authorList>
    </citation>
    <scope>NUCLEOTIDE SEQUENCE</scope>
    <source>
        <tissue evidence="2">Whole body</tissue>
    </source>
</reference>
<proteinExistence type="predicted"/>
<accession>A0AA88LEP5</accession>
<evidence type="ECO:0000313" key="2">
    <source>
        <dbReference type="EMBL" id="KAK2718800.1"/>
    </source>
</evidence>
<sequence length="192" mass="20735">MLQLAVLLREFIIVTFFCGLCHAFVLPTISIQGSAGVQKPPVTLVSTVILATTTTTFPYCFLPASNPLPQCRTERQLSWADLDITQSNGHMKLGLSESDRPEERGLEPPEVSFELVRSLFEGDDQIQPSMSEKIERAGFLSFNTGDILGMNTATVNLKTITVASVVTITANTQTLLVTCTSPGLALAPVCMA</sequence>
<evidence type="ECO:0000313" key="3">
    <source>
        <dbReference type="Proteomes" id="UP001187531"/>
    </source>
</evidence>
<feature type="transmembrane region" description="Helical" evidence="1">
    <location>
        <begin position="12"/>
        <end position="31"/>
    </location>
</feature>
<protein>
    <submittedName>
        <fullName evidence="2">Uncharacterized protein</fullName>
    </submittedName>
</protein>
<dbReference type="EMBL" id="JAVRJZ010000009">
    <property type="protein sequence ID" value="KAK2718800.1"/>
    <property type="molecule type" value="Genomic_DNA"/>
</dbReference>
<comment type="caution">
    <text evidence="2">The sequence shown here is derived from an EMBL/GenBank/DDBJ whole genome shotgun (WGS) entry which is preliminary data.</text>
</comment>
<keyword evidence="1" id="KW-0812">Transmembrane</keyword>
<gene>
    <name evidence="2" type="ORF">QYM36_005966</name>
</gene>
<dbReference type="AlphaFoldDB" id="A0AA88LEP5"/>
<keyword evidence="3" id="KW-1185">Reference proteome</keyword>
<evidence type="ECO:0000256" key="1">
    <source>
        <dbReference type="SAM" id="Phobius"/>
    </source>
</evidence>
<dbReference type="Proteomes" id="UP001187531">
    <property type="component" value="Unassembled WGS sequence"/>
</dbReference>
<keyword evidence="1" id="KW-0472">Membrane</keyword>
<feature type="transmembrane region" description="Helical" evidence="1">
    <location>
        <begin position="43"/>
        <end position="62"/>
    </location>
</feature>